<dbReference type="PANTHER" id="PTHR43817:SF1">
    <property type="entry name" value="HYDROLASE, FAMILY 43, PUTATIVE (AFU_ORTHOLOGUE AFUA_3G01660)-RELATED"/>
    <property type="match status" value="1"/>
</dbReference>
<dbReference type="EMBL" id="WNWM01000002">
    <property type="protein sequence ID" value="MUI11506.1"/>
    <property type="molecule type" value="Genomic_DNA"/>
</dbReference>
<dbReference type="PANTHER" id="PTHR43817">
    <property type="entry name" value="GLYCOSYL HYDROLASE"/>
    <property type="match status" value="1"/>
</dbReference>
<dbReference type="Gene3D" id="2.60.120.260">
    <property type="entry name" value="Galactose-binding domain-like"/>
    <property type="match status" value="2"/>
</dbReference>
<gene>
    <name evidence="3" type="ORF">GJV26_03225</name>
</gene>
<dbReference type="Proteomes" id="UP000431684">
    <property type="component" value="Unassembled WGS sequence"/>
</dbReference>
<evidence type="ECO:0000313" key="4">
    <source>
        <dbReference type="Proteomes" id="UP000431684"/>
    </source>
</evidence>
<dbReference type="AlphaFoldDB" id="A0A6I3X6W9"/>
<evidence type="ECO:0008006" key="5">
    <source>
        <dbReference type="Google" id="ProtNLM"/>
    </source>
</evidence>
<comment type="caution">
    <text evidence="3">The sequence shown here is derived from an EMBL/GenBank/DDBJ whole genome shotgun (WGS) entry which is preliminary data.</text>
</comment>
<sequence>MVRMDLRRLVTRRDFLAGSGASVALAFVPACAVGPRPSGRQADHSHDTISPGFAEAPMDARPRIWWFWGESTTTDEGITRDLESYRRVGFGGVVLYEQVFRAAADSLASLTPQWLARVRHAAAECARLGLALEINVGNGYVAGGPWITPDLGMQRLVFSETLVTSGTSHRLAQPETVLDYYRDVACLAYPAPAGTDPLPIPIRTSNSPGIDLDLLFAQDAGRRKVRIAPQPDNAPVLVELDYGTQVTVRSLSYAQRKVLKAPVIATQVPGRWGPDALGQGMRPLPSLGTLQASDDGADWRDVVELRAMGYQHDRWDTLTVSFAAVTARYFRLTLHGWPRALAGSDGDLLIGSVTLRGSARIDRWESKSGNFADFADPDRTPPYGPGEVVDPGAIVDLTGRLGTDRSLAWTPPPGRWIILRLGHTPTGVRVKHAAPGPAGLECDKLSAQAARVQFDHYVAPILAAVRQVPGARVEGIGIDSAEYGSQNWTPDFLAQFAKRRGYDLRCWLPLMAGIPIGSADLSDRVLFDIRRTIADLLSDEHFGAFTALANANGMAVTAQAPGIATCMPSDNIQAKGRVDVPMGEFWVNRFGGEGQPEGTMDCREAASAAHLYGRNIVAAEAFTGSPAHVHPAMLKPFADAAFVNGVNRIVVLAGNHQPYDDRRKPGVTEDKFFLPYQRHNTWWEQGAGFWHMLGRASFMLRQGRPVVDLLYHLGSDTPLKIATARMRPAPPSGYDYDVCGDEELLRARADRGELATPGGMRYPVLVLAGGDAVTLAVARHVLGLVRQGVRIIAPVRWRRTPGFAEHPLQADLAAIADELWGPGPQSRHGMRSVGAGVVAWGDQPDAILAAFGIGKDFEAVGLERRDVLHIHRHAGDMHIYFVANHLDRPLAFDALFRHGGSVAQVWDPDTGRRWTLPDARPAGPGTLVALRLERHGSAFVVFGASPTAAGGPMPLVSDLGIWRTLAGPWQLRFDPAWGGPARLLLPALVSWTALASHGARHYSGTASYHKQITLPRLPEGPVWLDLGQVEVAATVLVNGTLAATLWRPPYACDVARHLQRGTNRLEIRVTNLWANRLIADAGLAPEERVSWATFNPYSAGDTLLPSGLLGPVTLRRATP</sequence>
<accession>A0A6I3X6W9</accession>
<dbReference type="NCBIfam" id="NF045579">
    <property type="entry name" value="rhamnoside_JR"/>
    <property type="match status" value="1"/>
</dbReference>
<dbReference type="PROSITE" id="PS51318">
    <property type="entry name" value="TAT"/>
    <property type="match status" value="1"/>
</dbReference>
<organism evidence="3 4">
    <name type="scientific">Pseudoduganella dura</name>
    <dbReference type="NCBI Taxonomy" id="321982"/>
    <lineage>
        <taxon>Bacteria</taxon>
        <taxon>Pseudomonadati</taxon>
        <taxon>Pseudomonadota</taxon>
        <taxon>Betaproteobacteria</taxon>
        <taxon>Burkholderiales</taxon>
        <taxon>Oxalobacteraceae</taxon>
        <taxon>Telluria group</taxon>
        <taxon>Pseudoduganella</taxon>
    </lineage>
</organism>
<dbReference type="InterPro" id="IPR008979">
    <property type="entry name" value="Galactose-bd-like_sf"/>
</dbReference>
<keyword evidence="2" id="KW-0378">Hydrolase</keyword>
<reference evidence="3 4" key="1">
    <citation type="submission" date="2019-11" db="EMBL/GenBank/DDBJ databases">
        <title>Draft Genome Sequences of Six Type Strains of the Genus Massilia.</title>
        <authorList>
            <person name="Miess H."/>
            <person name="Frediansyah A."/>
            <person name="Goeker M."/>
            <person name="Gross H."/>
        </authorList>
    </citation>
    <scope>NUCLEOTIDE SEQUENCE [LARGE SCALE GENOMIC DNA]</scope>
    <source>
        <strain evidence="3 4">DSM 17513</strain>
    </source>
</reference>
<proteinExistence type="predicted"/>
<dbReference type="GO" id="GO:0016787">
    <property type="term" value="F:hydrolase activity"/>
    <property type="evidence" value="ECO:0007669"/>
    <property type="project" value="UniProtKB-KW"/>
</dbReference>
<keyword evidence="4" id="KW-1185">Reference proteome</keyword>
<name>A0A6I3X6W9_9BURK</name>
<dbReference type="InterPro" id="IPR006311">
    <property type="entry name" value="TAT_signal"/>
</dbReference>
<evidence type="ECO:0000313" key="3">
    <source>
        <dbReference type="EMBL" id="MUI11506.1"/>
    </source>
</evidence>
<keyword evidence="1" id="KW-0732">Signal</keyword>
<dbReference type="SUPFAM" id="SSF49785">
    <property type="entry name" value="Galactose-binding domain-like"/>
    <property type="match status" value="2"/>
</dbReference>
<dbReference type="Pfam" id="PF17132">
    <property type="entry name" value="Glyco_hydro_106"/>
    <property type="match status" value="1"/>
</dbReference>
<evidence type="ECO:0000256" key="1">
    <source>
        <dbReference type="ARBA" id="ARBA00022729"/>
    </source>
</evidence>
<protein>
    <recommendedName>
        <fullName evidence="5">Glycosyl hydrolases family 2 sugar binding domain-containing protein</fullName>
    </recommendedName>
</protein>
<dbReference type="OrthoDB" id="9761519at2"/>
<evidence type="ECO:0000256" key="2">
    <source>
        <dbReference type="ARBA" id="ARBA00022801"/>
    </source>
</evidence>